<dbReference type="GO" id="GO:0016020">
    <property type="term" value="C:membrane"/>
    <property type="evidence" value="ECO:0007669"/>
    <property type="project" value="UniProtKB-SubCell"/>
</dbReference>
<feature type="transmembrane region" description="Helical" evidence="7">
    <location>
        <begin position="270"/>
        <end position="287"/>
    </location>
</feature>
<evidence type="ECO:0000256" key="2">
    <source>
        <dbReference type="ARBA" id="ARBA00007362"/>
    </source>
</evidence>
<proteinExistence type="inferred from homology"/>
<evidence type="ECO:0000313" key="9">
    <source>
        <dbReference type="EMBL" id="CAP44176.1"/>
    </source>
</evidence>
<keyword evidence="3 7" id="KW-0812">Transmembrane</keyword>
<evidence type="ECO:0000256" key="5">
    <source>
        <dbReference type="ARBA" id="ARBA00023136"/>
    </source>
</evidence>
<dbReference type="EMBL" id="AM902716">
    <property type="protein sequence ID" value="CAP44176.1"/>
    <property type="molecule type" value="Genomic_DNA"/>
</dbReference>
<feature type="transmembrane region" description="Helical" evidence="7">
    <location>
        <begin position="152"/>
        <end position="170"/>
    </location>
</feature>
<feature type="transmembrane region" description="Helical" evidence="7">
    <location>
        <begin position="125"/>
        <end position="146"/>
    </location>
</feature>
<evidence type="ECO:0000256" key="1">
    <source>
        <dbReference type="ARBA" id="ARBA00004141"/>
    </source>
</evidence>
<evidence type="ECO:0000256" key="6">
    <source>
        <dbReference type="SAM" id="MobiDB-lite"/>
    </source>
</evidence>
<evidence type="ECO:0000256" key="7">
    <source>
        <dbReference type="SAM" id="Phobius"/>
    </source>
</evidence>
<feature type="transmembrane region" description="Helical" evidence="7">
    <location>
        <begin position="214"/>
        <end position="233"/>
    </location>
</feature>
<dbReference type="STRING" id="94624.Bpet3831"/>
<feature type="domain" description="EamA" evidence="8">
    <location>
        <begin position="153"/>
        <end position="286"/>
    </location>
</feature>
<feature type="domain" description="EamA" evidence="8">
    <location>
        <begin position="8"/>
        <end position="141"/>
    </location>
</feature>
<name>A9I3H5_BORPD</name>
<dbReference type="PANTHER" id="PTHR32322:SF2">
    <property type="entry name" value="EAMA DOMAIN-CONTAINING PROTEIN"/>
    <property type="match status" value="1"/>
</dbReference>
<feature type="transmembrane region" description="Helical" evidence="7">
    <location>
        <begin position="97"/>
        <end position="118"/>
    </location>
</feature>
<dbReference type="SUPFAM" id="SSF103481">
    <property type="entry name" value="Multidrug resistance efflux transporter EmrE"/>
    <property type="match status" value="2"/>
</dbReference>
<protein>
    <submittedName>
        <fullName evidence="9">Membrane protein</fullName>
    </submittedName>
</protein>
<dbReference type="PANTHER" id="PTHR32322">
    <property type="entry name" value="INNER MEMBRANE TRANSPORTER"/>
    <property type="match status" value="1"/>
</dbReference>
<evidence type="ECO:0000256" key="4">
    <source>
        <dbReference type="ARBA" id="ARBA00022989"/>
    </source>
</evidence>
<comment type="similarity">
    <text evidence="2">Belongs to the EamA transporter family.</text>
</comment>
<gene>
    <name evidence="9" type="ordered locus">Bpet3831</name>
</gene>
<feature type="region of interest" description="Disordered" evidence="6">
    <location>
        <begin position="292"/>
        <end position="315"/>
    </location>
</feature>
<evidence type="ECO:0000256" key="3">
    <source>
        <dbReference type="ARBA" id="ARBA00022692"/>
    </source>
</evidence>
<dbReference type="Pfam" id="PF00892">
    <property type="entry name" value="EamA"/>
    <property type="match status" value="2"/>
</dbReference>
<evidence type="ECO:0000313" key="10">
    <source>
        <dbReference type="Proteomes" id="UP000001225"/>
    </source>
</evidence>
<evidence type="ECO:0000259" key="8">
    <source>
        <dbReference type="Pfam" id="PF00892"/>
    </source>
</evidence>
<keyword evidence="4 7" id="KW-1133">Transmembrane helix</keyword>
<feature type="transmembrane region" description="Helical" evidence="7">
    <location>
        <begin position="35"/>
        <end position="57"/>
    </location>
</feature>
<sequence>MMTRRTQGYLYLALAMATVGSTVVASKLIAAGLPPFTATALRFAVALPLFALLMAWTRTPWPRPSRHDGLVLLLQAGAGSVGYTALLILGLRHTSAADAGIIIGTMPVVATATAIVALGERPRPATLGAIALAAAGVLFIAVQAHGGQPQSGLGSLLIFGAIVCESLFILLNKRLRQPLRPLAQSACMSALGLAMAAPAALLEAPWPGGLPPGALSAVAYYAVVPTVAGFLLWYAGAERVSGAEAALFTAVAPVAALLLSAGVLGEQISSRQLLGVACVLASVFMLGRRPDGRAASRSGHPAAAPPPTDGGADRA</sequence>
<comment type="subcellular location">
    <subcellularLocation>
        <location evidence="1">Membrane</location>
        <topology evidence="1">Multi-pass membrane protein</topology>
    </subcellularLocation>
</comment>
<dbReference type="Proteomes" id="UP000001225">
    <property type="component" value="Chromosome"/>
</dbReference>
<dbReference type="eggNOG" id="COG0697">
    <property type="taxonomic scope" value="Bacteria"/>
</dbReference>
<keyword evidence="10" id="KW-1185">Reference proteome</keyword>
<keyword evidence="5 7" id="KW-0472">Membrane</keyword>
<dbReference type="KEGG" id="bpt:Bpet3831"/>
<dbReference type="InterPro" id="IPR037185">
    <property type="entry name" value="EmrE-like"/>
</dbReference>
<feature type="transmembrane region" description="Helical" evidence="7">
    <location>
        <begin position="182"/>
        <end position="202"/>
    </location>
</feature>
<organism evidence="9 10">
    <name type="scientific">Bordetella petrii (strain ATCC BAA-461 / DSM 12804 / CCUG 43448 / CIP 107267 / Se-1111R)</name>
    <dbReference type="NCBI Taxonomy" id="340100"/>
    <lineage>
        <taxon>Bacteria</taxon>
        <taxon>Pseudomonadati</taxon>
        <taxon>Pseudomonadota</taxon>
        <taxon>Betaproteobacteria</taxon>
        <taxon>Burkholderiales</taxon>
        <taxon>Alcaligenaceae</taxon>
        <taxon>Bordetella</taxon>
    </lineage>
</organism>
<dbReference type="InterPro" id="IPR000620">
    <property type="entry name" value="EamA_dom"/>
</dbReference>
<accession>A9I3H5</accession>
<dbReference type="InterPro" id="IPR050638">
    <property type="entry name" value="AA-Vitamin_Transporters"/>
</dbReference>
<feature type="transmembrane region" description="Helical" evidence="7">
    <location>
        <begin position="69"/>
        <end position="91"/>
    </location>
</feature>
<dbReference type="AlphaFoldDB" id="A9I3H5"/>
<reference evidence="9 10" key="1">
    <citation type="journal article" date="2008" name="BMC Genomics">
        <title>The missing link: Bordetella petrii is endowed with both the metabolic versatility of environmental bacteria and virulence traits of pathogenic Bordetellae.</title>
        <authorList>
            <person name="Gross R."/>
            <person name="Guzman C.A."/>
            <person name="Sebaihia M."/>
            <person name="Martins Dos Santos V.A."/>
            <person name="Pieper D.H."/>
            <person name="Koebnik R."/>
            <person name="Lechner M."/>
            <person name="Bartels D."/>
            <person name="Buhrmester J."/>
            <person name="Choudhuri J.V."/>
            <person name="Ebensen T."/>
            <person name="Gaigalat L."/>
            <person name="Herrmann S."/>
            <person name="Khachane A.N."/>
            <person name="Larisch C."/>
            <person name="Link S."/>
            <person name="Linke B."/>
            <person name="Meyer F."/>
            <person name="Mormann S."/>
            <person name="Nakunst D."/>
            <person name="Rueckert C."/>
            <person name="Schneiker-Bekel S."/>
            <person name="Schulze K."/>
            <person name="Vorhoelter F.J."/>
            <person name="Yevsa T."/>
            <person name="Engle J.T."/>
            <person name="Goldman W.E."/>
            <person name="Puehler A."/>
            <person name="Goebel U.B."/>
            <person name="Goesmann A."/>
            <person name="Bloecker H."/>
            <person name="Kaiser O."/>
            <person name="Martinez-Arias R."/>
        </authorList>
    </citation>
    <scope>NUCLEOTIDE SEQUENCE [LARGE SCALE GENOMIC DNA]</scope>
    <source>
        <strain evidence="10">ATCC BAA-461 / DSM 12804 / CCUG 43448 / CIP 107267 / Se-1111R</strain>
    </source>
</reference>
<feature type="transmembrane region" description="Helical" evidence="7">
    <location>
        <begin position="245"/>
        <end position="264"/>
    </location>
</feature>